<dbReference type="HAMAP" id="MF_01401">
    <property type="entry name" value="MsrA"/>
    <property type="match status" value="1"/>
</dbReference>
<evidence type="ECO:0000256" key="1">
    <source>
        <dbReference type="ARBA" id="ARBA00023002"/>
    </source>
</evidence>
<gene>
    <name evidence="4" type="primary">msrA</name>
    <name evidence="6" type="ORF">N495_09710</name>
</gene>
<proteinExistence type="inferred from homology"/>
<dbReference type="GO" id="GO:0034599">
    <property type="term" value="P:cellular response to oxidative stress"/>
    <property type="evidence" value="ECO:0007669"/>
    <property type="project" value="TreeGrafter"/>
</dbReference>
<comment type="catalytic activity">
    <reaction evidence="2 4">
        <text>L-methionyl-[protein] + [thioredoxin]-disulfide + H2O = L-methionyl-(S)-S-oxide-[protein] + [thioredoxin]-dithiol</text>
        <dbReference type="Rhea" id="RHEA:14217"/>
        <dbReference type="Rhea" id="RHEA-COMP:10698"/>
        <dbReference type="Rhea" id="RHEA-COMP:10700"/>
        <dbReference type="Rhea" id="RHEA-COMP:12313"/>
        <dbReference type="Rhea" id="RHEA-COMP:12315"/>
        <dbReference type="ChEBI" id="CHEBI:15377"/>
        <dbReference type="ChEBI" id="CHEBI:16044"/>
        <dbReference type="ChEBI" id="CHEBI:29950"/>
        <dbReference type="ChEBI" id="CHEBI:44120"/>
        <dbReference type="ChEBI" id="CHEBI:50058"/>
        <dbReference type="EC" id="1.8.4.11"/>
    </reaction>
</comment>
<comment type="caution">
    <text evidence="6">The sequence shown here is derived from an EMBL/GenBank/DDBJ whole genome shotgun (WGS) entry which is preliminary data.</text>
</comment>
<dbReference type="AlphaFoldDB" id="A0A0D0ZZ62"/>
<dbReference type="Gene3D" id="3.30.1060.10">
    <property type="entry name" value="Peptide methionine sulphoxide reductase MsrA"/>
    <property type="match status" value="1"/>
</dbReference>
<evidence type="ECO:0000256" key="4">
    <source>
        <dbReference type="HAMAP-Rule" id="MF_01401"/>
    </source>
</evidence>
<dbReference type="HOGENOM" id="CLU_031040_10_2_9"/>
<dbReference type="InterPro" id="IPR002569">
    <property type="entry name" value="Met_Sox_Rdtase_MsrA_dom"/>
</dbReference>
<dbReference type="FunFam" id="3.30.1060.10:FF:000010">
    <property type="entry name" value="Peptide methionine sulfoxide reductase msrA"/>
    <property type="match status" value="1"/>
</dbReference>
<dbReference type="InterPro" id="IPR050162">
    <property type="entry name" value="MsrA_MetSO_reductase"/>
</dbReference>
<feature type="active site" evidence="4">
    <location>
        <position position="10"/>
    </location>
</feature>
<protein>
    <recommendedName>
        <fullName evidence="4">Peptide methionine sulfoxide reductase MsrA</fullName>
        <shortName evidence="4">Protein-methionine-S-oxide reductase</shortName>
        <ecNumber evidence="4">1.8.4.11</ecNumber>
    </recommendedName>
    <alternativeName>
        <fullName evidence="4">Peptide-methionine (S)-S-oxide reductase</fullName>
        <shortName evidence="4">Peptide Met(O) reductase</shortName>
    </alternativeName>
</protein>
<dbReference type="NCBIfam" id="TIGR00401">
    <property type="entry name" value="msrA"/>
    <property type="match status" value="1"/>
</dbReference>
<dbReference type="GO" id="GO:0033744">
    <property type="term" value="F:L-methionine:thioredoxin-disulfide S-oxidoreductase activity"/>
    <property type="evidence" value="ECO:0007669"/>
    <property type="project" value="RHEA"/>
</dbReference>
<reference evidence="6 7" key="1">
    <citation type="submission" date="2014-06" db="EMBL/GenBank/DDBJ databases">
        <title>Genome characterization of distinct group I Clostridium botulinum lineages.</title>
        <authorList>
            <person name="Giordani F."/>
            <person name="Anselmo A."/>
            <person name="Fillo S."/>
            <person name="Palozzi A.M."/>
            <person name="Fortunato A."/>
            <person name="Gentile B."/>
            <person name="Ciammaruconi A."/>
            <person name="Anniballi F."/>
            <person name="De Medici D."/>
            <person name="Lista F."/>
        </authorList>
    </citation>
    <scope>NUCLEOTIDE SEQUENCE [LARGE SCALE GENOMIC DNA]</scope>
    <source>
        <strain evidence="6 7">B2 450</strain>
    </source>
</reference>
<dbReference type="GO" id="GO:0008113">
    <property type="term" value="F:peptide-methionine (S)-S-oxide reductase activity"/>
    <property type="evidence" value="ECO:0007669"/>
    <property type="project" value="UniProtKB-UniRule"/>
</dbReference>
<name>A0A0D0ZZ62_CLOBO</name>
<dbReference type="SUPFAM" id="SSF55068">
    <property type="entry name" value="Peptide methionine sulfoxide reductase"/>
    <property type="match status" value="1"/>
</dbReference>
<organism evidence="6 7">
    <name type="scientific">Clostridium botulinum B2 450</name>
    <dbReference type="NCBI Taxonomy" id="1379739"/>
    <lineage>
        <taxon>Bacteria</taxon>
        <taxon>Bacillati</taxon>
        <taxon>Bacillota</taxon>
        <taxon>Clostridia</taxon>
        <taxon>Eubacteriales</taxon>
        <taxon>Clostridiaceae</taxon>
        <taxon>Clostridium</taxon>
    </lineage>
</organism>
<evidence type="ECO:0000313" key="7">
    <source>
        <dbReference type="Proteomes" id="UP000032250"/>
    </source>
</evidence>
<dbReference type="EC" id="1.8.4.11" evidence="4"/>
<dbReference type="PATRIC" id="fig|1379739.3.peg.2302"/>
<accession>A0A0D0ZZ62</accession>
<dbReference type="Pfam" id="PF01625">
    <property type="entry name" value="PMSR"/>
    <property type="match status" value="1"/>
</dbReference>
<dbReference type="GO" id="GO:0005737">
    <property type="term" value="C:cytoplasm"/>
    <property type="evidence" value="ECO:0007669"/>
    <property type="project" value="TreeGrafter"/>
</dbReference>
<evidence type="ECO:0000256" key="2">
    <source>
        <dbReference type="ARBA" id="ARBA00047806"/>
    </source>
</evidence>
<sequence length="157" mass="18204">MKEIVLAGGCFWGVEEYMSRIKGIVETKVGYANGIKENPSYKEVCSGTTGHAEACYIKYDESIISLEELLNKFWNIIDPTVLNKQGNDRGTQYRTGIFYLNEKDLNIITESKSREQKNYKRAIVTEVEPLKCFYKAEEYHQKYLKKNPEGYCHIHLD</sequence>
<keyword evidence="1 4" id="KW-0560">Oxidoreductase</keyword>
<dbReference type="InterPro" id="IPR036509">
    <property type="entry name" value="Met_Sox_Rdtase_MsrA_sf"/>
</dbReference>
<dbReference type="PANTHER" id="PTHR42799">
    <property type="entry name" value="MITOCHONDRIAL PEPTIDE METHIONINE SULFOXIDE REDUCTASE"/>
    <property type="match status" value="1"/>
</dbReference>
<evidence type="ECO:0000313" key="6">
    <source>
        <dbReference type="EMBL" id="KIS23858.1"/>
    </source>
</evidence>
<comment type="function">
    <text evidence="4">Has an important function as a repair enzyme for proteins that have been inactivated by oxidation. Catalyzes the reversible oxidation-reduction of methionine sulfoxide in proteins to methionine.</text>
</comment>
<feature type="domain" description="Peptide methionine sulphoxide reductase MsrA" evidence="5">
    <location>
        <begin position="3"/>
        <end position="153"/>
    </location>
</feature>
<evidence type="ECO:0000256" key="3">
    <source>
        <dbReference type="ARBA" id="ARBA00048782"/>
    </source>
</evidence>
<comment type="similarity">
    <text evidence="4">Belongs to the MsrA Met sulfoxide reductase family.</text>
</comment>
<evidence type="ECO:0000259" key="5">
    <source>
        <dbReference type="Pfam" id="PF01625"/>
    </source>
</evidence>
<dbReference type="Proteomes" id="UP000032250">
    <property type="component" value="Unassembled WGS sequence"/>
</dbReference>
<dbReference type="EMBL" id="JXSU01000007">
    <property type="protein sequence ID" value="KIS23858.1"/>
    <property type="molecule type" value="Genomic_DNA"/>
</dbReference>
<dbReference type="RefSeq" id="WP_042384950.1">
    <property type="nucleotide sequence ID" value="NZ_JXSU01000007.1"/>
</dbReference>
<comment type="catalytic activity">
    <reaction evidence="3 4">
        <text>[thioredoxin]-disulfide + L-methionine + H2O = L-methionine (S)-S-oxide + [thioredoxin]-dithiol</text>
        <dbReference type="Rhea" id="RHEA:19993"/>
        <dbReference type="Rhea" id="RHEA-COMP:10698"/>
        <dbReference type="Rhea" id="RHEA-COMP:10700"/>
        <dbReference type="ChEBI" id="CHEBI:15377"/>
        <dbReference type="ChEBI" id="CHEBI:29950"/>
        <dbReference type="ChEBI" id="CHEBI:50058"/>
        <dbReference type="ChEBI" id="CHEBI:57844"/>
        <dbReference type="ChEBI" id="CHEBI:58772"/>
        <dbReference type="EC" id="1.8.4.11"/>
    </reaction>
</comment>
<dbReference type="PANTHER" id="PTHR42799:SF2">
    <property type="entry name" value="MITOCHONDRIAL PEPTIDE METHIONINE SULFOXIDE REDUCTASE"/>
    <property type="match status" value="1"/>
</dbReference>
<dbReference type="OrthoDB" id="4174719at2"/>